<feature type="compositionally biased region" description="Basic and acidic residues" evidence="3">
    <location>
        <begin position="367"/>
        <end position="390"/>
    </location>
</feature>
<evidence type="ECO:0000313" key="5">
    <source>
        <dbReference type="EMBL" id="CAL1290945.1"/>
    </source>
</evidence>
<dbReference type="Gene3D" id="2.30.280.10">
    <property type="entry name" value="SRA-YDG"/>
    <property type="match status" value="1"/>
</dbReference>
<organism evidence="5 6">
    <name type="scientific">Larinioides sclopetarius</name>
    <dbReference type="NCBI Taxonomy" id="280406"/>
    <lineage>
        <taxon>Eukaryota</taxon>
        <taxon>Metazoa</taxon>
        <taxon>Ecdysozoa</taxon>
        <taxon>Arthropoda</taxon>
        <taxon>Chelicerata</taxon>
        <taxon>Arachnida</taxon>
        <taxon>Araneae</taxon>
        <taxon>Araneomorphae</taxon>
        <taxon>Entelegynae</taxon>
        <taxon>Araneoidea</taxon>
        <taxon>Araneidae</taxon>
        <taxon>Larinioides</taxon>
    </lineage>
</organism>
<comment type="subcellular location">
    <subcellularLocation>
        <location evidence="2">Nucleus</location>
    </subcellularLocation>
</comment>
<evidence type="ECO:0000313" key="6">
    <source>
        <dbReference type="Proteomes" id="UP001497382"/>
    </source>
</evidence>
<dbReference type="GO" id="GO:0044027">
    <property type="term" value="P:negative regulation of gene expression via chromosomal CpG island methylation"/>
    <property type="evidence" value="ECO:0007669"/>
    <property type="project" value="TreeGrafter"/>
</dbReference>
<dbReference type="InterPro" id="IPR015947">
    <property type="entry name" value="PUA-like_sf"/>
</dbReference>
<dbReference type="FunFam" id="2.30.280.10:FF:000005">
    <property type="entry name" value="E3 ubiquitin-protein ligase UHRF1"/>
    <property type="match status" value="1"/>
</dbReference>
<dbReference type="SUPFAM" id="SSF88697">
    <property type="entry name" value="PUA domain-like"/>
    <property type="match status" value="1"/>
</dbReference>
<dbReference type="InterPro" id="IPR036987">
    <property type="entry name" value="SRA-YDG_sf"/>
</dbReference>
<sequence length="390" mass="44139">GKKKSPAYFESFKFVSFSVYEFYSTLQNLLIKISFYNSSVMDYEGAINKRRKENREFLKTLGIFNGGQKHEAVKRPRSPQSPKKYLKRVSKSSKPSFKASDLVPTRKSNRLLGKEPQKFLEDIYFDEEEEDIDFSVKAKPKYQPPKYQAPRERKENVFGAIPGVPVGTVFSFRMEASHAGIHRPPVSGIHGNPALGCYSLALSGGYEDDVDLGDSFIYTGEGGRDLRGTKTNPKNLRTAPQSKDQLLEKGNLALARNVESGRPVRVLRGYKLRSKYAPEEGYRYDGLYRVVKYYMTTGLSGFKVYKFHLERIKEQAPAPWAEDFIMPEASSSLGFSSDKENVPTDEDQLQSKKENNSNCGPPSADENVTKEDGQQRESSENNVHSEEKQL</sequence>
<dbReference type="Pfam" id="PF02182">
    <property type="entry name" value="SAD_SRA"/>
    <property type="match status" value="1"/>
</dbReference>
<dbReference type="GO" id="GO:0005634">
    <property type="term" value="C:nucleus"/>
    <property type="evidence" value="ECO:0007669"/>
    <property type="project" value="UniProtKB-SubCell"/>
</dbReference>
<keyword evidence="1 2" id="KW-0539">Nucleus</keyword>
<feature type="region of interest" description="Disordered" evidence="3">
    <location>
        <begin position="331"/>
        <end position="390"/>
    </location>
</feature>
<accession>A0AAV2B4W1</accession>
<dbReference type="AlphaFoldDB" id="A0AAV2B4W1"/>
<dbReference type="InterPro" id="IPR045134">
    <property type="entry name" value="UHRF1/2-like"/>
</dbReference>
<dbReference type="GO" id="GO:0016567">
    <property type="term" value="P:protein ubiquitination"/>
    <property type="evidence" value="ECO:0007669"/>
    <property type="project" value="TreeGrafter"/>
</dbReference>
<evidence type="ECO:0000259" key="4">
    <source>
        <dbReference type="PROSITE" id="PS51015"/>
    </source>
</evidence>
<reference evidence="5 6" key="1">
    <citation type="submission" date="2024-04" db="EMBL/GenBank/DDBJ databases">
        <authorList>
            <person name="Rising A."/>
            <person name="Reimegard J."/>
            <person name="Sonavane S."/>
            <person name="Akerstrom W."/>
            <person name="Nylinder S."/>
            <person name="Hedman E."/>
            <person name="Kallberg Y."/>
        </authorList>
    </citation>
    <scope>NUCLEOTIDE SEQUENCE [LARGE SCALE GENOMIC DNA]</scope>
</reference>
<dbReference type="InterPro" id="IPR003105">
    <property type="entry name" value="SRA_YDG"/>
</dbReference>
<dbReference type="EMBL" id="CAXIEN010000272">
    <property type="protein sequence ID" value="CAL1290945.1"/>
    <property type="molecule type" value="Genomic_DNA"/>
</dbReference>
<comment type="caution">
    <text evidence="5">The sequence shown here is derived from an EMBL/GenBank/DDBJ whole genome shotgun (WGS) entry which is preliminary data.</text>
</comment>
<dbReference type="PANTHER" id="PTHR14140:SF27">
    <property type="entry name" value="OS04G0289800 PROTEIN"/>
    <property type="match status" value="1"/>
</dbReference>
<dbReference type="SMART" id="SM00466">
    <property type="entry name" value="SRA"/>
    <property type="match status" value="1"/>
</dbReference>
<dbReference type="Proteomes" id="UP001497382">
    <property type="component" value="Unassembled WGS sequence"/>
</dbReference>
<gene>
    <name evidence="5" type="ORF">LARSCL_LOCUS16794</name>
</gene>
<evidence type="ECO:0000256" key="1">
    <source>
        <dbReference type="ARBA" id="ARBA00023242"/>
    </source>
</evidence>
<evidence type="ECO:0000256" key="3">
    <source>
        <dbReference type="SAM" id="MobiDB-lite"/>
    </source>
</evidence>
<protein>
    <recommendedName>
        <fullName evidence="4">YDG domain-containing protein</fullName>
    </recommendedName>
</protein>
<feature type="region of interest" description="Disordered" evidence="3">
    <location>
        <begin position="68"/>
        <end position="102"/>
    </location>
</feature>
<feature type="non-terminal residue" evidence="5">
    <location>
        <position position="1"/>
    </location>
</feature>
<dbReference type="GO" id="GO:0061630">
    <property type="term" value="F:ubiquitin protein ligase activity"/>
    <property type="evidence" value="ECO:0007669"/>
    <property type="project" value="TreeGrafter"/>
</dbReference>
<keyword evidence="6" id="KW-1185">Reference proteome</keyword>
<feature type="domain" description="YDG" evidence="4">
    <location>
        <begin position="159"/>
        <end position="311"/>
    </location>
</feature>
<dbReference type="PROSITE" id="PS51015">
    <property type="entry name" value="YDG"/>
    <property type="match status" value="1"/>
</dbReference>
<name>A0AAV2B4W1_9ARAC</name>
<dbReference type="PANTHER" id="PTHR14140">
    <property type="entry name" value="E3 UBIQUITIN-PROTEIN LIGASE UHRF-RELATED"/>
    <property type="match status" value="1"/>
</dbReference>
<evidence type="ECO:0000256" key="2">
    <source>
        <dbReference type="PROSITE-ProRule" id="PRU00358"/>
    </source>
</evidence>
<proteinExistence type="predicted"/>